<dbReference type="AlphaFoldDB" id="A0A2T9KCD8"/>
<gene>
    <name evidence="1" type="ORF">DDF67_02800</name>
</gene>
<dbReference type="Proteomes" id="UP000245073">
    <property type="component" value="Unassembled WGS sequence"/>
</dbReference>
<proteinExistence type="predicted"/>
<sequence length="64" mass="6650">MDQNSSKLTLVAAGEKANPGADERIDAATLVLARLIGRQLAREAFNGQPSGDEAVDIKQAKDGG</sequence>
<evidence type="ECO:0000313" key="2">
    <source>
        <dbReference type="Proteomes" id="UP000245073"/>
    </source>
</evidence>
<keyword evidence="2" id="KW-1185">Reference proteome</keyword>
<name>A0A2T9KCD8_9CAUL</name>
<organism evidence="1 2">
    <name type="scientific">Caulobacter endophyticus</name>
    <dbReference type="NCBI Taxonomy" id="2172652"/>
    <lineage>
        <taxon>Bacteria</taxon>
        <taxon>Pseudomonadati</taxon>
        <taxon>Pseudomonadota</taxon>
        <taxon>Alphaproteobacteria</taxon>
        <taxon>Caulobacterales</taxon>
        <taxon>Caulobacteraceae</taxon>
        <taxon>Caulobacter</taxon>
    </lineage>
</organism>
<evidence type="ECO:0000313" key="1">
    <source>
        <dbReference type="EMBL" id="PVM93634.1"/>
    </source>
</evidence>
<dbReference type="OrthoDB" id="7283066at2"/>
<accession>A0A2T9KCD8</accession>
<dbReference type="RefSeq" id="WP_109099441.1">
    <property type="nucleotide sequence ID" value="NZ_QDKQ01000016.1"/>
</dbReference>
<dbReference type="EMBL" id="QDKQ01000016">
    <property type="protein sequence ID" value="PVM93634.1"/>
    <property type="molecule type" value="Genomic_DNA"/>
</dbReference>
<protein>
    <submittedName>
        <fullName evidence="1">Uncharacterized protein</fullName>
    </submittedName>
</protein>
<comment type="caution">
    <text evidence="1">The sequence shown here is derived from an EMBL/GenBank/DDBJ whole genome shotgun (WGS) entry which is preliminary data.</text>
</comment>
<reference evidence="1 2" key="1">
    <citation type="submission" date="2018-04" db="EMBL/GenBank/DDBJ databases">
        <title>The genome sequence of Caulobacter sp. 744.</title>
        <authorList>
            <person name="Gao J."/>
            <person name="Sun J."/>
        </authorList>
    </citation>
    <scope>NUCLEOTIDE SEQUENCE [LARGE SCALE GENOMIC DNA]</scope>
    <source>
        <strain evidence="1 2">774</strain>
    </source>
</reference>